<dbReference type="EMBL" id="HACG01018827">
    <property type="protein sequence ID" value="CEK65692.1"/>
    <property type="molecule type" value="Transcribed_RNA"/>
</dbReference>
<feature type="domain" description="Gamma-glutamylcyclotransferase AIG2-like" evidence="4">
    <location>
        <begin position="20"/>
        <end position="138"/>
    </location>
</feature>
<proteinExistence type="inferred from homology"/>
<evidence type="ECO:0000256" key="3">
    <source>
        <dbReference type="RuleBase" id="RU367036"/>
    </source>
</evidence>
<reference evidence="5" key="1">
    <citation type="submission" date="2014-12" db="EMBL/GenBank/DDBJ databases">
        <title>Insight into the proteome of Arion vulgaris.</title>
        <authorList>
            <person name="Aradska J."/>
            <person name="Bulat T."/>
            <person name="Smidak R."/>
            <person name="Sarate P."/>
            <person name="Gangsoo J."/>
            <person name="Sialana F."/>
            <person name="Bilban M."/>
            <person name="Lubec G."/>
        </authorList>
    </citation>
    <scope>NUCLEOTIDE SEQUENCE</scope>
    <source>
        <tissue evidence="5">Skin</tissue>
    </source>
</reference>
<dbReference type="PANTHER" id="PTHR12510">
    <property type="entry name" value="TROPONIN C-AKIN-1 PROTEIN"/>
    <property type="match status" value="1"/>
</dbReference>
<comment type="similarity">
    <text evidence="1 3">Belongs to the gamma-glutamylcyclotransferase family.</text>
</comment>
<feature type="active site" description="Proton acceptor" evidence="2">
    <location>
        <position position="97"/>
    </location>
</feature>
<dbReference type="PANTHER" id="PTHR12510:SF4">
    <property type="entry name" value="GAMMA-GLUTAMYLAMINECYCLOTRANSFERASE"/>
    <property type="match status" value="1"/>
</dbReference>
<dbReference type="InterPro" id="IPR013024">
    <property type="entry name" value="GGCT-like"/>
</dbReference>
<accession>A0A0B6ZB80</accession>
<dbReference type="AlphaFoldDB" id="A0A0B6ZB80"/>
<sequence length="178" mass="20914">MGSQGYKKSVKMEKNQHLAFMYGTLKTGEPNHKQLFAKSPSGSALVGQARTLSKYPLIVTTPYNIPFLLHKEGSGHRIKGELYFINDETLKHIDWFEGHPNWYERRQIKVELLTDSDGNKLDQPNIVECWLYGLSRYKNSLLEMPQLEVYHDKEMEIHKRFQTYNPETDESLFHYLFD</sequence>
<evidence type="ECO:0000259" key="4">
    <source>
        <dbReference type="Pfam" id="PF06094"/>
    </source>
</evidence>
<dbReference type="InterPro" id="IPR036568">
    <property type="entry name" value="GGCT-like_sf"/>
</dbReference>
<dbReference type="InterPro" id="IPR009288">
    <property type="entry name" value="AIG2-like_dom"/>
</dbReference>
<dbReference type="SUPFAM" id="SSF110857">
    <property type="entry name" value="Gamma-glutamyl cyclotransferase-like"/>
    <property type="match status" value="1"/>
</dbReference>
<evidence type="ECO:0000256" key="2">
    <source>
        <dbReference type="PIRSR" id="PIRSR639126-1"/>
    </source>
</evidence>
<dbReference type="InterPro" id="IPR039126">
    <property type="entry name" value="GGACT"/>
</dbReference>
<name>A0A0B6ZB80_9EUPU</name>
<evidence type="ECO:0000313" key="5">
    <source>
        <dbReference type="EMBL" id="CEK65692.1"/>
    </source>
</evidence>
<dbReference type="GO" id="GO:0005829">
    <property type="term" value="C:cytosol"/>
    <property type="evidence" value="ECO:0007669"/>
    <property type="project" value="TreeGrafter"/>
</dbReference>
<dbReference type="Gene3D" id="3.10.490.10">
    <property type="entry name" value="Gamma-glutamyl cyclotransferase-like"/>
    <property type="match status" value="1"/>
</dbReference>
<protein>
    <recommendedName>
        <fullName evidence="3">Gamma-glutamylcyclotransferase family protein</fullName>
    </recommendedName>
</protein>
<dbReference type="GO" id="GO:0061929">
    <property type="term" value="F:gamma-glutamylaminecyclotransferase activity"/>
    <property type="evidence" value="ECO:0007669"/>
    <property type="project" value="InterPro"/>
</dbReference>
<gene>
    <name evidence="5" type="primary">ORF55936</name>
</gene>
<evidence type="ECO:0000256" key="1">
    <source>
        <dbReference type="ARBA" id="ARBA00008861"/>
    </source>
</evidence>
<organism evidence="5">
    <name type="scientific">Arion vulgaris</name>
    <dbReference type="NCBI Taxonomy" id="1028688"/>
    <lineage>
        <taxon>Eukaryota</taxon>
        <taxon>Metazoa</taxon>
        <taxon>Spiralia</taxon>
        <taxon>Lophotrochozoa</taxon>
        <taxon>Mollusca</taxon>
        <taxon>Gastropoda</taxon>
        <taxon>Heterobranchia</taxon>
        <taxon>Euthyneura</taxon>
        <taxon>Panpulmonata</taxon>
        <taxon>Eupulmonata</taxon>
        <taxon>Stylommatophora</taxon>
        <taxon>Helicina</taxon>
        <taxon>Arionoidea</taxon>
        <taxon>Arionidae</taxon>
        <taxon>Arion</taxon>
    </lineage>
</organism>
<dbReference type="CDD" id="cd06661">
    <property type="entry name" value="GGCT_like"/>
    <property type="match status" value="1"/>
</dbReference>
<dbReference type="Pfam" id="PF06094">
    <property type="entry name" value="GGACT"/>
    <property type="match status" value="1"/>
</dbReference>